<dbReference type="PROSITE" id="PS50006">
    <property type="entry name" value="FHA_DOMAIN"/>
    <property type="match status" value="1"/>
</dbReference>
<organism evidence="6 7">
    <name type="scientific">Caballeronia humi</name>
    <dbReference type="NCBI Taxonomy" id="326474"/>
    <lineage>
        <taxon>Bacteria</taxon>
        <taxon>Pseudomonadati</taxon>
        <taxon>Pseudomonadota</taxon>
        <taxon>Betaproteobacteria</taxon>
        <taxon>Burkholderiales</taxon>
        <taxon>Burkholderiaceae</taxon>
        <taxon>Caballeronia</taxon>
    </lineage>
</organism>
<evidence type="ECO:0000313" key="6">
    <source>
        <dbReference type="EMBL" id="SAL27918.1"/>
    </source>
</evidence>
<feature type="domain" description="VWFA" evidence="5">
    <location>
        <begin position="87"/>
        <end position="258"/>
    </location>
</feature>
<feature type="domain" description="FHA" evidence="4">
    <location>
        <begin position="439"/>
        <end position="489"/>
    </location>
</feature>
<dbReference type="InterPro" id="IPR036465">
    <property type="entry name" value="vWFA_dom_sf"/>
</dbReference>
<dbReference type="Gene3D" id="2.60.200.20">
    <property type="match status" value="1"/>
</dbReference>
<feature type="transmembrane region" description="Helical" evidence="2">
    <location>
        <begin position="357"/>
        <end position="376"/>
    </location>
</feature>
<feature type="compositionally biased region" description="Low complexity" evidence="1">
    <location>
        <begin position="316"/>
        <end position="333"/>
    </location>
</feature>
<keyword evidence="7" id="KW-1185">Reference proteome</keyword>
<evidence type="ECO:0000256" key="3">
    <source>
        <dbReference type="SAM" id="SignalP"/>
    </source>
</evidence>
<dbReference type="InterPro" id="IPR000253">
    <property type="entry name" value="FHA_dom"/>
</dbReference>
<dbReference type="CDD" id="cd00060">
    <property type="entry name" value="FHA"/>
    <property type="match status" value="1"/>
</dbReference>
<sequence>MSLSVIRAAWVLTAVLAASVHVHAADLQAVTVAQPARGEIIVTVRSPDDAPPPSAFQLVLQSDGVDTRVPASTVTPASNLGPDLATTVIICIDRSGSMQGAVREIKNAMKDVLATPRPDLRIGIMAFGSTITPLSPFTSDVNESLRVIDGIQGESGRDGQTKLFDAIASAGARLANDPAHGPKRLIVISDGKDEGSRMPRETLVEIAHQRQAPLDAIAFGPLAPKWSGSLASLSSATGGKFELVESAPKLADAIRDELGTTQPSAYDVRFGYRSDAGNATASSAALAYAPQGRPVTLIRINSAVAAPVSAKPDVTPPAETTPAPAPAPASAEAPAPASRSWLNMSFTLFNITINMKGLLAGVLALLAGLIAIFFALRSRPEPGPTPVPPVRPPPPVRERQSTRVGAVFTPPAPGRPAAFLVNTTGRHPGKPYPIEKTSVRIGAEDDNDLVVPDDGYVSRRHAAIRFEGGTLYLTDLQSSNGTWRNDVRLGEAPVSLAPGDVLRFARTTYEVRSADYQAPRDDPGRRENHYERRVP</sequence>
<dbReference type="Gene3D" id="3.40.50.410">
    <property type="entry name" value="von Willebrand factor, type A domain"/>
    <property type="match status" value="1"/>
</dbReference>
<gene>
    <name evidence="6" type="primary">fhaB</name>
    <name evidence="6" type="ORF">AWB65_01644</name>
</gene>
<dbReference type="InterPro" id="IPR050923">
    <property type="entry name" value="Cell_Proc_Reg/RNA_Proc"/>
</dbReference>
<reference evidence="6" key="1">
    <citation type="submission" date="2016-01" db="EMBL/GenBank/DDBJ databases">
        <authorList>
            <person name="Peeters C."/>
        </authorList>
    </citation>
    <scope>NUCLEOTIDE SEQUENCE [LARGE SCALE GENOMIC DNA]</scope>
    <source>
        <strain evidence="6">LMG 22934</strain>
    </source>
</reference>
<dbReference type="SMART" id="SM00240">
    <property type="entry name" value="FHA"/>
    <property type="match status" value="1"/>
</dbReference>
<protein>
    <submittedName>
        <fullName evidence="6">FHA domain-containing protein FhaB</fullName>
    </submittedName>
</protein>
<keyword evidence="3" id="KW-0732">Signal</keyword>
<dbReference type="PROSITE" id="PS50234">
    <property type="entry name" value="VWFA"/>
    <property type="match status" value="1"/>
</dbReference>
<dbReference type="Pfam" id="PF00498">
    <property type="entry name" value="FHA"/>
    <property type="match status" value="1"/>
</dbReference>
<evidence type="ECO:0000259" key="4">
    <source>
        <dbReference type="PROSITE" id="PS50006"/>
    </source>
</evidence>
<name>A0A158G716_9BURK</name>
<feature type="chain" id="PRO_5011115435" evidence="3">
    <location>
        <begin position="25"/>
        <end position="535"/>
    </location>
</feature>
<feature type="region of interest" description="Disordered" evidence="1">
    <location>
        <begin position="309"/>
        <end position="333"/>
    </location>
</feature>
<dbReference type="CDD" id="cd00198">
    <property type="entry name" value="vWFA"/>
    <property type="match status" value="1"/>
</dbReference>
<feature type="region of interest" description="Disordered" evidence="1">
    <location>
        <begin position="514"/>
        <end position="535"/>
    </location>
</feature>
<dbReference type="OrthoDB" id="8556548at2"/>
<proteinExistence type="predicted"/>
<dbReference type="AlphaFoldDB" id="A0A158G716"/>
<evidence type="ECO:0000256" key="1">
    <source>
        <dbReference type="SAM" id="MobiDB-lite"/>
    </source>
</evidence>
<feature type="signal peptide" evidence="3">
    <location>
        <begin position="1"/>
        <end position="24"/>
    </location>
</feature>
<evidence type="ECO:0000313" key="7">
    <source>
        <dbReference type="Proteomes" id="UP000054977"/>
    </source>
</evidence>
<accession>A0A158G716</accession>
<dbReference type="SUPFAM" id="SSF53300">
    <property type="entry name" value="vWA-like"/>
    <property type="match status" value="1"/>
</dbReference>
<dbReference type="Pfam" id="PF13519">
    <property type="entry name" value="VWA_2"/>
    <property type="match status" value="1"/>
</dbReference>
<keyword evidence="2" id="KW-0812">Transmembrane</keyword>
<dbReference type="InterPro" id="IPR002035">
    <property type="entry name" value="VWF_A"/>
</dbReference>
<evidence type="ECO:0000259" key="5">
    <source>
        <dbReference type="PROSITE" id="PS50234"/>
    </source>
</evidence>
<dbReference type="Proteomes" id="UP000054977">
    <property type="component" value="Unassembled WGS sequence"/>
</dbReference>
<dbReference type="STRING" id="326474.AWB65_01644"/>
<dbReference type="InterPro" id="IPR008984">
    <property type="entry name" value="SMAD_FHA_dom_sf"/>
</dbReference>
<dbReference type="SMART" id="SM00327">
    <property type="entry name" value="VWA"/>
    <property type="match status" value="1"/>
</dbReference>
<dbReference type="SUPFAM" id="SSF49879">
    <property type="entry name" value="SMAD/FHA domain"/>
    <property type="match status" value="1"/>
</dbReference>
<dbReference type="EMBL" id="FCNW02000005">
    <property type="protein sequence ID" value="SAL27918.1"/>
    <property type="molecule type" value="Genomic_DNA"/>
</dbReference>
<keyword evidence="2" id="KW-1133">Transmembrane helix</keyword>
<dbReference type="PANTHER" id="PTHR23308">
    <property type="entry name" value="NUCLEAR INHIBITOR OF PROTEIN PHOSPHATASE-1"/>
    <property type="match status" value="1"/>
</dbReference>
<keyword evidence="2" id="KW-0472">Membrane</keyword>
<dbReference type="RefSeq" id="WP_125474087.1">
    <property type="nucleotide sequence ID" value="NZ_FCNW02000005.1"/>
</dbReference>
<comment type="caution">
    <text evidence="6">The sequence shown here is derived from an EMBL/GenBank/DDBJ whole genome shotgun (WGS) entry which is preliminary data.</text>
</comment>
<evidence type="ECO:0000256" key="2">
    <source>
        <dbReference type="SAM" id="Phobius"/>
    </source>
</evidence>
<feature type="compositionally biased region" description="Basic and acidic residues" evidence="1">
    <location>
        <begin position="518"/>
        <end position="535"/>
    </location>
</feature>